<evidence type="ECO:0000256" key="1">
    <source>
        <dbReference type="SAM" id="SignalP"/>
    </source>
</evidence>
<accession>A0ABV9T8G6</accession>
<dbReference type="PROSITE" id="PS51257">
    <property type="entry name" value="PROKAR_LIPOPROTEIN"/>
    <property type="match status" value="1"/>
</dbReference>
<gene>
    <name evidence="2" type="ORF">ACFPFU_24535</name>
</gene>
<keyword evidence="1" id="KW-0732">Signal</keyword>
<feature type="signal peptide" evidence="1">
    <location>
        <begin position="1"/>
        <end position="25"/>
    </location>
</feature>
<evidence type="ECO:0000313" key="3">
    <source>
        <dbReference type="Proteomes" id="UP001595818"/>
    </source>
</evidence>
<reference evidence="3" key="1">
    <citation type="journal article" date="2019" name="Int. J. Syst. Evol. Microbiol.">
        <title>The Global Catalogue of Microorganisms (GCM) 10K type strain sequencing project: providing services to taxonomists for standard genome sequencing and annotation.</title>
        <authorList>
            <consortium name="The Broad Institute Genomics Platform"/>
            <consortium name="The Broad Institute Genome Sequencing Center for Infectious Disease"/>
            <person name="Wu L."/>
            <person name="Ma J."/>
        </authorList>
    </citation>
    <scope>NUCLEOTIDE SEQUENCE [LARGE SCALE GENOMIC DNA]</scope>
    <source>
        <strain evidence="3">CGMCC 4.7466</strain>
    </source>
</reference>
<dbReference type="Proteomes" id="UP001595818">
    <property type="component" value="Unassembled WGS sequence"/>
</dbReference>
<sequence>MSGNYYKLFISVGLFTLACCLSCSADEEIITCQRVPVWDDELDATYGDPVVISHAEILSNCIEIRFNYAGCTENASFHLAIVEADNDVFPPERDVRLALAQDGDCAITHHGTLRVNLTSLQMAGSERVLLNLSGWAGQLEYGY</sequence>
<dbReference type="RefSeq" id="WP_377069188.1">
    <property type="nucleotide sequence ID" value="NZ_JBHSJJ010000024.1"/>
</dbReference>
<organism evidence="2 3">
    <name type="scientific">Negadavirga shengliensis</name>
    <dbReference type="NCBI Taxonomy" id="1389218"/>
    <lineage>
        <taxon>Bacteria</taxon>
        <taxon>Pseudomonadati</taxon>
        <taxon>Bacteroidota</taxon>
        <taxon>Cytophagia</taxon>
        <taxon>Cytophagales</taxon>
        <taxon>Cyclobacteriaceae</taxon>
        <taxon>Negadavirga</taxon>
    </lineage>
</organism>
<dbReference type="EMBL" id="JBHSJJ010000024">
    <property type="protein sequence ID" value="MFC4874894.1"/>
    <property type="molecule type" value="Genomic_DNA"/>
</dbReference>
<evidence type="ECO:0008006" key="4">
    <source>
        <dbReference type="Google" id="ProtNLM"/>
    </source>
</evidence>
<protein>
    <recommendedName>
        <fullName evidence="4">Lipoprotein</fullName>
    </recommendedName>
</protein>
<name>A0ABV9T8G6_9BACT</name>
<evidence type="ECO:0000313" key="2">
    <source>
        <dbReference type="EMBL" id="MFC4874894.1"/>
    </source>
</evidence>
<comment type="caution">
    <text evidence="2">The sequence shown here is derived from an EMBL/GenBank/DDBJ whole genome shotgun (WGS) entry which is preliminary data.</text>
</comment>
<keyword evidence="3" id="KW-1185">Reference proteome</keyword>
<feature type="chain" id="PRO_5045574167" description="Lipoprotein" evidence="1">
    <location>
        <begin position="26"/>
        <end position="143"/>
    </location>
</feature>
<proteinExistence type="predicted"/>